<comment type="caution">
    <text evidence="1">The sequence shown here is derived from an EMBL/GenBank/DDBJ whole genome shotgun (WGS) entry which is preliminary data.</text>
</comment>
<organism evidence="1 2">
    <name type="scientific">Plakobranchus ocellatus</name>
    <dbReference type="NCBI Taxonomy" id="259542"/>
    <lineage>
        <taxon>Eukaryota</taxon>
        <taxon>Metazoa</taxon>
        <taxon>Spiralia</taxon>
        <taxon>Lophotrochozoa</taxon>
        <taxon>Mollusca</taxon>
        <taxon>Gastropoda</taxon>
        <taxon>Heterobranchia</taxon>
        <taxon>Euthyneura</taxon>
        <taxon>Panpulmonata</taxon>
        <taxon>Sacoglossa</taxon>
        <taxon>Placobranchoidea</taxon>
        <taxon>Plakobranchidae</taxon>
        <taxon>Plakobranchus</taxon>
    </lineage>
</organism>
<evidence type="ECO:0000313" key="2">
    <source>
        <dbReference type="Proteomes" id="UP000735302"/>
    </source>
</evidence>
<keyword evidence="2" id="KW-1185">Reference proteome</keyword>
<sequence>MHTCLEPFVILTSATGDALGESLNHYDIRLSKANRQLCRIYLTALGTEYRRWRADAANGNCPELEACTDAITVDVNPGESSGESSVLNRHENLDLICKIELGNFTSCLKDKLASCDDNTKKLMMKINKDVLEYTCSVEGRKDLDKWENSPCANTTFVVDEMNARVKKCQKKLNMLNEELPLEALCGFIDKLKKCISAEIVDVCGVDSASYQTKIWNITLTNQFSQFDCAENAEQNHRHVKRALTTLTKELPIVSKLRRRK</sequence>
<name>A0AAV3Z059_9GAST</name>
<protein>
    <submittedName>
        <fullName evidence="1">Ag</fullName>
    </submittedName>
</protein>
<dbReference type="EMBL" id="BLXT01001714">
    <property type="protein sequence ID" value="GFN87413.1"/>
    <property type="molecule type" value="Genomic_DNA"/>
</dbReference>
<proteinExistence type="predicted"/>
<accession>A0AAV3Z059</accession>
<dbReference type="AlphaFoldDB" id="A0AAV3Z059"/>
<reference evidence="1 2" key="1">
    <citation type="journal article" date="2021" name="Elife">
        <title>Chloroplast acquisition without the gene transfer in kleptoplastic sea slugs, Plakobranchus ocellatus.</title>
        <authorList>
            <person name="Maeda T."/>
            <person name="Takahashi S."/>
            <person name="Yoshida T."/>
            <person name="Shimamura S."/>
            <person name="Takaki Y."/>
            <person name="Nagai Y."/>
            <person name="Toyoda A."/>
            <person name="Suzuki Y."/>
            <person name="Arimoto A."/>
            <person name="Ishii H."/>
            <person name="Satoh N."/>
            <person name="Nishiyama T."/>
            <person name="Hasebe M."/>
            <person name="Maruyama T."/>
            <person name="Minagawa J."/>
            <person name="Obokata J."/>
            <person name="Shigenobu S."/>
        </authorList>
    </citation>
    <scope>NUCLEOTIDE SEQUENCE [LARGE SCALE GENOMIC DNA]</scope>
</reference>
<evidence type="ECO:0000313" key="1">
    <source>
        <dbReference type="EMBL" id="GFN87413.1"/>
    </source>
</evidence>
<gene>
    <name evidence="1" type="ORF">PoB_001391900</name>
</gene>
<dbReference type="Proteomes" id="UP000735302">
    <property type="component" value="Unassembled WGS sequence"/>
</dbReference>